<name>A0A0C3BBF7_SERVB</name>
<reference evidence="4 5" key="1">
    <citation type="submission" date="2014-04" db="EMBL/GenBank/DDBJ databases">
        <authorList>
            <consortium name="DOE Joint Genome Institute"/>
            <person name="Kuo A."/>
            <person name="Zuccaro A."/>
            <person name="Kohler A."/>
            <person name="Nagy L.G."/>
            <person name="Floudas D."/>
            <person name="Copeland A."/>
            <person name="Barry K.W."/>
            <person name="Cichocki N."/>
            <person name="Veneault-Fourrey C."/>
            <person name="LaButti K."/>
            <person name="Lindquist E.A."/>
            <person name="Lipzen A."/>
            <person name="Lundell T."/>
            <person name="Morin E."/>
            <person name="Murat C."/>
            <person name="Sun H."/>
            <person name="Tunlid A."/>
            <person name="Henrissat B."/>
            <person name="Grigoriev I.V."/>
            <person name="Hibbett D.S."/>
            <person name="Martin F."/>
            <person name="Nordberg H.P."/>
            <person name="Cantor M.N."/>
            <person name="Hua S.X."/>
        </authorList>
    </citation>
    <scope>NUCLEOTIDE SEQUENCE [LARGE SCALE GENOMIC DNA]</scope>
    <source>
        <strain evidence="4 5">MAFF 305830</strain>
    </source>
</reference>
<dbReference type="InterPro" id="IPR051477">
    <property type="entry name" value="Expansin_CellWall"/>
</dbReference>
<sequence>MTPVPVQLMPKRSIAERRALRQKRCLQRLTDSTTVSSSSPVADDTNAPANVAPAPTPDSTTSTTVNEQQVQPQPQPQPQPTPDPPSNSGADTFSGQLTFYDVGLGACGRTNSNSDMIAAASMLLYDGFEGYAAANPNNNPICGRRAAVTYQGKTITVEIVDRCVGCAKYDLDLAPAAFSLLADQGLGRLDGMTWHFV</sequence>
<feature type="compositionally biased region" description="Low complexity" evidence="2">
    <location>
        <begin position="30"/>
        <end position="72"/>
    </location>
</feature>
<dbReference type="STRING" id="933852.A0A0C3BBF7"/>
<dbReference type="HOGENOM" id="CLU_047639_2_2_1"/>
<dbReference type="Pfam" id="PF03330">
    <property type="entry name" value="DPBB_1"/>
    <property type="match status" value="1"/>
</dbReference>
<dbReference type="OrthoDB" id="623670at2759"/>
<feature type="region of interest" description="Disordered" evidence="2">
    <location>
        <begin position="25"/>
        <end position="92"/>
    </location>
</feature>
<feature type="domain" description="RlpA-like protein double-psi beta-barrel" evidence="3">
    <location>
        <begin position="98"/>
        <end position="188"/>
    </location>
</feature>
<dbReference type="SUPFAM" id="SSF50685">
    <property type="entry name" value="Barwin-like endoglucanases"/>
    <property type="match status" value="1"/>
</dbReference>
<dbReference type="PANTHER" id="PTHR31836:SF28">
    <property type="entry name" value="SRCR DOMAIN-CONTAINING PROTEIN-RELATED"/>
    <property type="match status" value="1"/>
</dbReference>
<accession>A0A0C3BBF7</accession>
<evidence type="ECO:0000313" key="5">
    <source>
        <dbReference type="Proteomes" id="UP000054097"/>
    </source>
</evidence>
<dbReference type="AlphaFoldDB" id="A0A0C3BBF7"/>
<feature type="compositionally biased region" description="Pro residues" evidence="2">
    <location>
        <begin position="73"/>
        <end position="85"/>
    </location>
</feature>
<dbReference type="InterPro" id="IPR036908">
    <property type="entry name" value="RlpA-like_sf"/>
</dbReference>
<evidence type="ECO:0000256" key="2">
    <source>
        <dbReference type="SAM" id="MobiDB-lite"/>
    </source>
</evidence>
<dbReference type="EMBL" id="KN824277">
    <property type="protein sequence ID" value="KIM34145.1"/>
    <property type="molecule type" value="Genomic_DNA"/>
</dbReference>
<reference evidence="5" key="2">
    <citation type="submission" date="2015-01" db="EMBL/GenBank/DDBJ databases">
        <title>Evolutionary Origins and Diversification of the Mycorrhizal Mutualists.</title>
        <authorList>
            <consortium name="DOE Joint Genome Institute"/>
            <consortium name="Mycorrhizal Genomics Consortium"/>
            <person name="Kohler A."/>
            <person name="Kuo A."/>
            <person name="Nagy L.G."/>
            <person name="Floudas D."/>
            <person name="Copeland A."/>
            <person name="Barry K.W."/>
            <person name="Cichocki N."/>
            <person name="Veneault-Fourrey C."/>
            <person name="LaButti K."/>
            <person name="Lindquist E.A."/>
            <person name="Lipzen A."/>
            <person name="Lundell T."/>
            <person name="Morin E."/>
            <person name="Murat C."/>
            <person name="Riley R."/>
            <person name="Ohm R."/>
            <person name="Sun H."/>
            <person name="Tunlid A."/>
            <person name="Henrissat B."/>
            <person name="Grigoriev I.V."/>
            <person name="Hibbett D.S."/>
            <person name="Martin F."/>
        </authorList>
    </citation>
    <scope>NUCLEOTIDE SEQUENCE [LARGE SCALE GENOMIC DNA]</scope>
    <source>
        <strain evidence="5">MAFF 305830</strain>
    </source>
</reference>
<evidence type="ECO:0000259" key="3">
    <source>
        <dbReference type="Pfam" id="PF03330"/>
    </source>
</evidence>
<evidence type="ECO:0000313" key="4">
    <source>
        <dbReference type="EMBL" id="KIM34145.1"/>
    </source>
</evidence>
<dbReference type="PANTHER" id="PTHR31836">
    <property type="match status" value="1"/>
</dbReference>
<evidence type="ECO:0000256" key="1">
    <source>
        <dbReference type="ARBA" id="ARBA00022729"/>
    </source>
</evidence>
<keyword evidence="5" id="KW-1185">Reference proteome</keyword>
<dbReference type="Proteomes" id="UP000054097">
    <property type="component" value="Unassembled WGS sequence"/>
</dbReference>
<organism evidence="4 5">
    <name type="scientific">Serendipita vermifera MAFF 305830</name>
    <dbReference type="NCBI Taxonomy" id="933852"/>
    <lineage>
        <taxon>Eukaryota</taxon>
        <taxon>Fungi</taxon>
        <taxon>Dikarya</taxon>
        <taxon>Basidiomycota</taxon>
        <taxon>Agaricomycotina</taxon>
        <taxon>Agaricomycetes</taxon>
        <taxon>Sebacinales</taxon>
        <taxon>Serendipitaceae</taxon>
        <taxon>Serendipita</taxon>
    </lineage>
</organism>
<dbReference type="Gene3D" id="2.40.40.10">
    <property type="entry name" value="RlpA-like domain"/>
    <property type="match status" value="1"/>
</dbReference>
<dbReference type="CDD" id="cd22191">
    <property type="entry name" value="DPBB_RlpA_EXP_N-like"/>
    <property type="match status" value="1"/>
</dbReference>
<proteinExistence type="predicted"/>
<gene>
    <name evidence="4" type="ORF">M408DRAFT_59785</name>
</gene>
<protein>
    <recommendedName>
        <fullName evidence="3">RlpA-like protein double-psi beta-barrel domain-containing protein</fullName>
    </recommendedName>
</protein>
<dbReference type="InterPro" id="IPR009009">
    <property type="entry name" value="RlpA-like_DPBB"/>
</dbReference>
<keyword evidence="1" id="KW-0732">Signal</keyword>